<dbReference type="AlphaFoldDB" id="A0A285TXK8"/>
<proteinExistence type="predicted"/>
<evidence type="ECO:0000313" key="2">
    <source>
        <dbReference type="Proteomes" id="UP000219068"/>
    </source>
</evidence>
<protein>
    <submittedName>
        <fullName evidence="1">Uncharacterized protein</fullName>
    </submittedName>
</protein>
<gene>
    <name evidence="1" type="ORF">SAMN05428964_10912</name>
</gene>
<accession>A0A285TXK8</accession>
<organism evidence="1 2">
    <name type="scientific">Thalassospira xiamenensis</name>
    <dbReference type="NCBI Taxonomy" id="220697"/>
    <lineage>
        <taxon>Bacteria</taxon>
        <taxon>Pseudomonadati</taxon>
        <taxon>Pseudomonadota</taxon>
        <taxon>Alphaproteobacteria</taxon>
        <taxon>Rhodospirillales</taxon>
        <taxon>Thalassospiraceae</taxon>
        <taxon>Thalassospira</taxon>
    </lineage>
</organism>
<evidence type="ECO:0000313" key="1">
    <source>
        <dbReference type="EMBL" id="SOC30344.1"/>
    </source>
</evidence>
<dbReference type="Proteomes" id="UP000219068">
    <property type="component" value="Unassembled WGS sequence"/>
</dbReference>
<name>A0A285TXK8_9PROT</name>
<sequence length="65" mass="7149">MVNTPPIETALIKALVRQEVRLAKQTVRGLNHKPARQVASVEDILRSAPTSQTRPCPMNCKQTVG</sequence>
<reference evidence="1 2" key="1">
    <citation type="submission" date="2017-08" db="EMBL/GenBank/DDBJ databases">
        <authorList>
            <person name="de Groot N.N."/>
        </authorList>
    </citation>
    <scope>NUCLEOTIDE SEQUENCE [LARGE SCALE GENOMIC DNA]</scope>
    <source>
        <strain evidence="1 2">USBA 78</strain>
    </source>
</reference>
<dbReference type="EMBL" id="OBMM01000009">
    <property type="protein sequence ID" value="SOC30344.1"/>
    <property type="molecule type" value="Genomic_DNA"/>
</dbReference>